<dbReference type="GeneID" id="67015907"/>
<feature type="domain" description="Alpha-L-rhamnosidase six-hairpin glycosidase" evidence="3">
    <location>
        <begin position="1"/>
        <end position="171"/>
    </location>
</feature>
<evidence type="ECO:0000256" key="2">
    <source>
        <dbReference type="ARBA" id="ARBA00012652"/>
    </source>
</evidence>
<reference evidence="4" key="1">
    <citation type="submission" date="2021-05" db="EMBL/GenBank/DDBJ databases">
        <authorList>
            <person name="Stam R."/>
        </authorList>
    </citation>
    <scope>NUCLEOTIDE SEQUENCE</scope>
    <source>
        <strain evidence="4">CS162</strain>
    </source>
</reference>
<accession>A0A8J2HV47</accession>
<evidence type="ECO:0000259" key="3">
    <source>
        <dbReference type="Pfam" id="PF17389"/>
    </source>
</evidence>
<comment type="caution">
    <text evidence="4">The sequence shown here is derived from an EMBL/GenBank/DDBJ whole genome shotgun (WGS) entry which is preliminary data.</text>
</comment>
<sequence>MARMANLTGHTADAVLYERLALEIRNAFNAAFYNTAIGRYTSFGNNSTVNATQTAQALALDAGLVPEEHRQQVLDALVELTYEYPSQDGHGPHLSGGTIGMGPIVRTLSAGGRDDILWEALQQNDQPSYGFFLASTTQNSQGLTTMPERWNIEDSRNHMIVAQIEEWFHAGIAGIQPTALTTVSKS</sequence>
<dbReference type="Pfam" id="PF17389">
    <property type="entry name" value="Bac_rhamnosid6H"/>
    <property type="match status" value="1"/>
</dbReference>
<evidence type="ECO:0000313" key="4">
    <source>
        <dbReference type="EMBL" id="CAG5138720.1"/>
    </source>
</evidence>
<dbReference type="InterPro" id="IPR008928">
    <property type="entry name" value="6-hairpin_glycosidase_sf"/>
</dbReference>
<dbReference type="GO" id="GO:0005975">
    <property type="term" value="P:carbohydrate metabolic process"/>
    <property type="evidence" value="ECO:0007669"/>
    <property type="project" value="InterPro"/>
</dbReference>
<organism evidence="4 5">
    <name type="scientific">Alternaria atra</name>
    <dbReference type="NCBI Taxonomy" id="119953"/>
    <lineage>
        <taxon>Eukaryota</taxon>
        <taxon>Fungi</taxon>
        <taxon>Dikarya</taxon>
        <taxon>Ascomycota</taxon>
        <taxon>Pezizomycotina</taxon>
        <taxon>Dothideomycetes</taxon>
        <taxon>Pleosporomycetidae</taxon>
        <taxon>Pleosporales</taxon>
        <taxon>Pleosporineae</taxon>
        <taxon>Pleosporaceae</taxon>
        <taxon>Alternaria</taxon>
        <taxon>Alternaria sect. Ulocladioides</taxon>
    </lineage>
</organism>
<dbReference type="InterPro" id="IPR016007">
    <property type="entry name" value="Alpha_rhamnosid"/>
</dbReference>
<dbReference type="RefSeq" id="XP_043163955.1">
    <property type="nucleotide sequence ID" value="XM_043308020.1"/>
</dbReference>
<dbReference type="Proteomes" id="UP000676310">
    <property type="component" value="Unassembled WGS sequence"/>
</dbReference>
<dbReference type="EC" id="3.2.1.40" evidence="2"/>
<dbReference type="Gene3D" id="1.50.10.10">
    <property type="match status" value="1"/>
</dbReference>
<dbReference type="OrthoDB" id="10036721at2759"/>
<proteinExistence type="predicted"/>
<evidence type="ECO:0000313" key="5">
    <source>
        <dbReference type="Proteomes" id="UP000676310"/>
    </source>
</evidence>
<protein>
    <recommendedName>
        <fullName evidence="2">alpha-L-rhamnosidase</fullName>
        <ecNumber evidence="2">3.2.1.40</ecNumber>
    </recommendedName>
</protein>
<dbReference type="InterPro" id="IPR012341">
    <property type="entry name" value="6hp_glycosidase-like_sf"/>
</dbReference>
<comment type="catalytic activity">
    <reaction evidence="1">
        <text>Hydrolysis of terminal non-reducing alpha-L-rhamnose residues in alpha-L-rhamnosides.</text>
        <dbReference type="EC" id="3.2.1.40"/>
    </reaction>
</comment>
<keyword evidence="5" id="KW-1185">Reference proteome</keyword>
<dbReference type="GO" id="GO:0030596">
    <property type="term" value="F:alpha-L-rhamnosidase activity"/>
    <property type="evidence" value="ECO:0007669"/>
    <property type="project" value="UniProtKB-EC"/>
</dbReference>
<evidence type="ECO:0000256" key="1">
    <source>
        <dbReference type="ARBA" id="ARBA00001445"/>
    </source>
</evidence>
<dbReference type="SUPFAM" id="SSF48208">
    <property type="entry name" value="Six-hairpin glycosidases"/>
    <property type="match status" value="1"/>
</dbReference>
<dbReference type="PANTHER" id="PTHR33307:SF6">
    <property type="entry name" value="ALPHA-RHAMNOSIDASE (EUROFUNG)-RELATED"/>
    <property type="match status" value="1"/>
</dbReference>
<dbReference type="PANTHER" id="PTHR33307">
    <property type="entry name" value="ALPHA-RHAMNOSIDASE (EUROFUNG)"/>
    <property type="match status" value="1"/>
</dbReference>
<dbReference type="AlphaFoldDB" id="A0A8J2HV47"/>
<dbReference type="InterPro" id="IPR035396">
    <property type="entry name" value="Bac_rhamnosid6H"/>
</dbReference>
<name>A0A8J2HV47_9PLEO</name>
<dbReference type="EMBL" id="CAJRGZ010000014">
    <property type="protein sequence ID" value="CAG5138720.1"/>
    <property type="molecule type" value="Genomic_DNA"/>
</dbReference>
<gene>
    <name evidence="4" type="ORF">ALTATR162_LOCUS426</name>
</gene>